<proteinExistence type="predicted"/>
<dbReference type="Proteomes" id="UP000680706">
    <property type="component" value="Chromosome"/>
</dbReference>
<reference evidence="1 2" key="1">
    <citation type="journal article" date="2021" name="Angew. Chem. Int. Ed. Engl.">
        <title>A novel family of nonribosomal peptides modulate collective behavior in Pseudovibrio bacteria isolated from marine sponges.</title>
        <authorList>
            <person name="Ioca L.P."/>
            <person name="Dai Y."/>
            <person name="Kunakom S."/>
            <person name="Diaz-Espinosa J."/>
            <person name="Krunic A."/>
            <person name="Crnkovic C.M."/>
            <person name="Orjala J."/>
            <person name="Sanchez L.M."/>
            <person name="Ferreira A.G."/>
            <person name="Berlinck R.G.S."/>
            <person name="Eustaquio A.S."/>
        </authorList>
    </citation>
    <scope>NUCLEOTIDE SEQUENCE [LARGE SCALE GENOMIC DNA]</scope>
    <source>
        <strain evidence="1 2">Ab134</strain>
    </source>
</reference>
<protein>
    <submittedName>
        <fullName evidence="1">Uncharacterized protein</fullName>
    </submittedName>
</protein>
<sequence>MEDLMFDLASQPQSAWQSYVSEYVPQSLREAVAHLADEFTAAYLLDCLILEKGLRSRLLSNSTRQANTPLTTDERSDRFAVLLRLWAEGCHTVVDERLFADTVRRRPDELEALREYFRQNALRSKKKFPS</sequence>
<organism evidence="1 2">
    <name type="scientific">Pseudovibrio brasiliensis</name>
    <dbReference type="NCBI Taxonomy" id="1898042"/>
    <lineage>
        <taxon>Bacteria</taxon>
        <taxon>Pseudomonadati</taxon>
        <taxon>Pseudomonadota</taxon>
        <taxon>Alphaproteobacteria</taxon>
        <taxon>Hyphomicrobiales</taxon>
        <taxon>Stappiaceae</taxon>
        <taxon>Pseudovibrio</taxon>
    </lineage>
</organism>
<name>A0ABX8AT14_9HYPH</name>
<evidence type="ECO:0000313" key="2">
    <source>
        <dbReference type="Proteomes" id="UP000680706"/>
    </source>
</evidence>
<dbReference type="EMBL" id="CP074126">
    <property type="protein sequence ID" value="QUS56821.1"/>
    <property type="molecule type" value="Genomic_DNA"/>
</dbReference>
<accession>A0ABX8AT14</accession>
<keyword evidence="2" id="KW-1185">Reference proteome</keyword>
<evidence type="ECO:0000313" key="1">
    <source>
        <dbReference type="EMBL" id="QUS56821.1"/>
    </source>
</evidence>
<gene>
    <name evidence="1" type="ORF">KGB56_05205</name>
</gene>